<gene>
    <name evidence="1" type="ORF">BDV26DRAFT_292884</name>
</gene>
<dbReference type="EMBL" id="ML736218">
    <property type="protein sequence ID" value="KAE8377776.1"/>
    <property type="molecule type" value="Genomic_DNA"/>
</dbReference>
<keyword evidence="2" id="KW-1185">Reference proteome</keyword>
<name>A0A5N7B7P5_9EURO</name>
<dbReference type="Proteomes" id="UP000326198">
    <property type="component" value="Unassembled WGS sequence"/>
</dbReference>
<evidence type="ECO:0000313" key="1">
    <source>
        <dbReference type="EMBL" id="KAE8377776.1"/>
    </source>
</evidence>
<dbReference type="OrthoDB" id="4509782at2759"/>
<protein>
    <submittedName>
        <fullName evidence="1">Uncharacterized protein</fullName>
    </submittedName>
</protein>
<sequence>MAFLNKALDTFPIVETFLHDRGDLTPIILGADYGTGDTNPVSAFLTGSTGNDPQKWLLRALARRSTVRSVLEQRITTWAFLRVNRLPTTDTSANSIGNSIKLDQLERFLGGSGIWLVFMPVLSVFTHVQQAEITVISQLLSYDERFHSLRRAALKWSRCFDQCQALFDLLAGAKY</sequence>
<reference evidence="1 2" key="1">
    <citation type="submission" date="2019-04" db="EMBL/GenBank/DDBJ databases">
        <title>Friends and foes A comparative genomics studyof 23 Aspergillus species from section Flavi.</title>
        <authorList>
            <consortium name="DOE Joint Genome Institute"/>
            <person name="Kjaerbolling I."/>
            <person name="Vesth T."/>
            <person name="Frisvad J.C."/>
            <person name="Nybo J.L."/>
            <person name="Theobald S."/>
            <person name="Kildgaard S."/>
            <person name="Isbrandt T."/>
            <person name="Kuo A."/>
            <person name="Sato A."/>
            <person name="Lyhne E.K."/>
            <person name="Kogle M.E."/>
            <person name="Wiebenga A."/>
            <person name="Kun R.S."/>
            <person name="Lubbers R.J."/>
            <person name="Makela M.R."/>
            <person name="Barry K."/>
            <person name="Chovatia M."/>
            <person name="Clum A."/>
            <person name="Daum C."/>
            <person name="Haridas S."/>
            <person name="He G."/>
            <person name="LaButti K."/>
            <person name="Lipzen A."/>
            <person name="Mondo S."/>
            <person name="Riley R."/>
            <person name="Salamov A."/>
            <person name="Simmons B.A."/>
            <person name="Magnuson J.K."/>
            <person name="Henrissat B."/>
            <person name="Mortensen U.H."/>
            <person name="Larsen T.O."/>
            <person name="Devries R.P."/>
            <person name="Grigoriev I.V."/>
            <person name="Machida M."/>
            <person name="Baker S.E."/>
            <person name="Andersen M.R."/>
        </authorList>
    </citation>
    <scope>NUCLEOTIDE SEQUENCE [LARGE SCALE GENOMIC DNA]</scope>
    <source>
        <strain evidence="1 2">IBT 29228</strain>
    </source>
</reference>
<evidence type="ECO:0000313" key="2">
    <source>
        <dbReference type="Proteomes" id="UP000326198"/>
    </source>
</evidence>
<accession>A0A5N7B7P5</accession>
<dbReference type="AlphaFoldDB" id="A0A5N7B7P5"/>
<proteinExistence type="predicted"/>
<organism evidence="1 2">
    <name type="scientific">Aspergillus bertholletiae</name>
    <dbReference type="NCBI Taxonomy" id="1226010"/>
    <lineage>
        <taxon>Eukaryota</taxon>
        <taxon>Fungi</taxon>
        <taxon>Dikarya</taxon>
        <taxon>Ascomycota</taxon>
        <taxon>Pezizomycotina</taxon>
        <taxon>Eurotiomycetes</taxon>
        <taxon>Eurotiomycetidae</taxon>
        <taxon>Eurotiales</taxon>
        <taxon>Aspergillaceae</taxon>
        <taxon>Aspergillus</taxon>
        <taxon>Aspergillus subgen. Circumdati</taxon>
    </lineage>
</organism>